<protein>
    <submittedName>
        <fullName evidence="1">Uncharacterized protein</fullName>
    </submittedName>
</protein>
<name>A0A0V0T687_9BILA</name>
<dbReference type="EMBL" id="JYDJ01000561">
    <property type="protein sequence ID" value="KRX34470.1"/>
    <property type="molecule type" value="Genomic_DNA"/>
</dbReference>
<accession>A0A0V0T687</accession>
<sequence length="99" mass="11104">MNLNSDCHRRIALESQSQADHFLDERVAFLCCVCEYKSKGFTLTLVLIGRVRRIVLCEQSTLNLSVELPTTEKSVTGGFRLGKSVLEPPCTFGLLEVRD</sequence>
<organism evidence="1 2">
    <name type="scientific">Trichinella murrelli</name>
    <dbReference type="NCBI Taxonomy" id="144512"/>
    <lineage>
        <taxon>Eukaryota</taxon>
        <taxon>Metazoa</taxon>
        <taxon>Ecdysozoa</taxon>
        <taxon>Nematoda</taxon>
        <taxon>Enoplea</taxon>
        <taxon>Dorylaimia</taxon>
        <taxon>Trichinellida</taxon>
        <taxon>Trichinellidae</taxon>
        <taxon>Trichinella</taxon>
    </lineage>
</organism>
<dbReference type="Proteomes" id="UP000055048">
    <property type="component" value="Unassembled WGS sequence"/>
</dbReference>
<dbReference type="AlphaFoldDB" id="A0A0V0T687"/>
<comment type="caution">
    <text evidence="1">The sequence shown here is derived from an EMBL/GenBank/DDBJ whole genome shotgun (WGS) entry which is preliminary data.</text>
</comment>
<evidence type="ECO:0000313" key="2">
    <source>
        <dbReference type="Proteomes" id="UP000055048"/>
    </source>
</evidence>
<evidence type="ECO:0000313" key="1">
    <source>
        <dbReference type="EMBL" id="KRX34470.1"/>
    </source>
</evidence>
<gene>
    <name evidence="1" type="ORF">T05_1306</name>
</gene>
<proteinExistence type="predicted"/>
<reference evidence="1 2" key="1">
    <citation type="submission" date="2015-01" db="EMBL/GenBank/DDBJ databases">
        <title>Evolution of Trichinella species and genotypes.</title>
        <authorList>
            <person name="Korhonen P.K."/>
            <person name="Edoardo P."/>
            <person name="Giuseppe L.R."/>
            <person name="Gasser R.B."/>
        </authorList>
    </citation>
    <scope>NUCLEOTIDE SEQUENCE [LARGE SCALE GENOMIC DNA]</scope>
    <source>
        <strain evidence="1">ISS417</strain>
    </source>
</reference>
<keyword evidence="2" id="KW-1185">Reference proteome</keyword>